<reference evidence="2 3" key="1">
    <citation type="journal article" date="2014" name="BMC Genomics">
        <title>Genome sequencing of four Aureobasidium pullulans varieties: biotechnological potential, stress tolerance, and description of new species.</title>
        <authorList>
            <person name="Gostin Ar C."/>
            <person name="Ohm R.A."/>
            <person name="Kogej T."/>
            <person name="Sonjak S."/>
            <person name="Turk M."/>
            <person name="Zajc J."/>
            <person name="Zalar P."/>
            <person name="Grube M."/>
            <person name="Sun H."/>
            <person name="Han J."/>
            <person name="Sharma A."/>
            <person name="Chiniquy J."/>
            <person name="Ngan C.Y."/>
            <person name="Lipzen A."/>
            <person name="Barry K."/>
            <person name="Grigoriev I.V."/>
            <person name="Gunde-Cimerman N."/>
        </authorList>
    </citation>
    <scope>NUCLEOTIDE SEQUENCE [LARGE SCALE GENOMIC DNA]</scope>
    <source>
        <strain evidence="2 3">EXF-2481</strain>
    </source>
</reference>
<sequence>MATAYQPTPRWEQSVPMGHENLPLANQTLFDPSYSFDPNHISRDPSNYTSRRPSQHAATLGVDTYQLDQIKRDSGRSLRKGSSTSRGSSPQKAAMSHLRRPSTSHSRPSAPVTIPRADSEAAIDPDPERSAWIHRDKLAQIESREMAAAGFGMPRSTQRRQSRSDSRSASRSASRNAASRVQSADRHTSQLAFPNETNVPKVHVFEEQSGAGADQDPDSDDYEERLREEPRMDRNLYSKSLPRPTVSRIPVARGSPAPVSQSVVERDSPLPRSMSSPLGAGDSASSRTRSKSLGNATMIAEPRSTRSAMPSKPRPRSSHIEDSPQSVTESPSLSARTTQSLTAVSRAKAMNKAATGGSMGRKTIPRATSKARNSSDSPKDSPVRRPTSGSTRSRPTSFHNRPEGEAPWVATMYKPDPRLPPDQQMLPTHAKRAMQGGSDGQDEADKTYPLNIDSMSDEELAKMGALPLPGSAQMASPVTSDQQGTNKSQPPWPLGSNKSESRSQTGSSKSTPGGYTITPKIAPPIAPPKSPKPPATPVDTSRPTISGVQRVPDLDEKEEGKTKKKVACCVVM</sequence>
<name>A0A074Y8H1_AURSE</name>
<dbReference type="Proteomes" id="UP000030641">
    <property type="component" value="Unassembled WGS sequence"/>
</dbReference>
<feature type="compositionally biased region" description="Pro residues" evidence="1">
    <location>
        <begin position="521"/>
        <end position="536"/>
    </location>
</feature>
<dbReference type="STRING" id="1043005.A0A074Y8H1"/>
<dbReference type="GeneID" id="25367165"/>
<feature type="compositionally biased region" description="Polar residues" evidence="1">
    <location>
        <begin position="538"/>
        <end position="547"/>
    </location>
</feature>
<feature type="compositionally biased region" description="Polar residues" evidence="1">
    <location>
        <begin position="283"/>
        <end position="295"/>
    </location>
</feature>
<feature type="region of interest" description="Disordered" evidence="1">
    <location>
        <begin position="147"/>
        <end position="564"/>
    </location>
</feature>
<dbReference type="OMA" id="PINRPEG"/>
<evidence type="ECO:0000313" key="2">
    <source>
        <dbReference type="EMBL" id="KEQ92289.1"/>
    </source>
</evidence>
<dbReference type="RefSeq" id="XP_013340884.1">
    <property type="nucleotide sequence ID" value="XM_013485430.1"/>
</dbReference>
<evidence type="ECO:0000256" key="1">
    <source>
        <dbReference type="SAM" id="MobiDB-lite"/>
    </source>
</evidence>
<dbReference type="InParanoid" id="A0A074Y8H1"/>
<gene>
    <name evidence="2" type="ORF">AUEXF2481DRAFT_425537</name>
</gene>
<feature type="region of interest" description="Disordered" evidence="1">
    <location>
        <begin position="1"/>
        <end position="20"/>
    </location>
</feature>
<dbReference type="EMBL" id="KL584771">
    <property type="protein sequence ID" value="KEQ92289.1"/>
    <property type="molecule type" value="Genomic_DNA"/>
</dbReference>
<feature type="region of interest" description="Disordered" evidence="1">
    <location>
        <begin position="29"/>
        <end position="132"/>
    </location>
</feature>
<feature type="compositionally biased region" description="Basic and acidic residues" evidence="1">
    <location>
        <begin position="552"/>
        <end position="561"/>
    </location>
</feature>
<feature type="compositionally biased region" description="Polar residues" evidence="1">
    <location>
        <begin position="189"/>
        <end position="198"/>
    </location>
</feature>
<feature type="compositionally biased region" description="Polar residues" evidence="1">
    <location>
        <begin position="323"/>
        <end position="343"/>
    </location>
</feature>
<proteinExistence type="predicted"/>
<feature type="compositionally biased region" description="Polar residues" evidence="1">
    <location>
        <begin position="496"/>
        <end position="513"/>
    </location>
</feature>
<feature type="compositionally biased region" description="Basic and acidic residues" evidence="1">
    <location>
        <begin position="224"/>
        <end position="236"/>
    </location>
</feature>
<protein>
    <submittedName>
        <fullName evidence="2">Uncharacterized protein</fullName>
    </submittedName>
</protein>
<dbReference type="HOGENOM" id="CLU_483929_0_0_1"/>
<keyword evidence="3" id="KW-1185">Reference proteome</keyword>
<dbReference type="OrthoDB" id="10249311at2759"/>
<feature type="compositionally biased region" description="Low complexity" evidence="1">
    <location>
        <begin position="169"/>
        <end position="182"/>
    </location>
</feature>
<evidence type="ECO:0000313" key="3">
    <source>
        <dbReference type="Proteomes" id="UP000030641"/>
    </source>
</evidence>
<dbReference type="AlphaFoldDB" id="A0A074Y8H1"/>
<feature type="compositionally biased region" description="Polar residues" evidence="1">
    <location>
        <begin position="80"/>
        <end position="91"/>
    </location>
</feature>
<feature type="compositionally biased region" description="Low complexity" evidence="1">
    <location>
        <begin position="384"/>
        <end position="397"/>
    </location>
</feature>
<organism evidence="2 3">
    <name type="scientific">Aureobasidium subglaciale (strain EXF-2481)</name>
    <name type="common">Aureobasidium pullulans var. subglaciale</name>
    <dbReference type="NCBI Taxonomy" id="1043005"/>
    <lineage>
        <taxon>Eukaryota</taxon>
        <taxon>Fungi</taxon>
        <taxon>Dikarya</taxon>
        <taxon>Ascomycota</taxon>
        <taxon>Pezizomycotina</taxon>
        <taxon>Dothideomycetes</taxon>
        <taxon>Dothideomycetidae</taxon>
        <taxon>Dothideales</taxon>
        <taxon>Saccotheciaceae</taxon>
        <taxon>Aureobasidium</taxon>
    </lineage>
</organism>
<feature type="compositionally biased region" description="Polar residues" evidence="1">
    <location>
        <begin position="473"/>
        <end position="489"/>
    </location>
</feature>
<accession>A0A074Y8H1</accession>